<gene>
    <name evidence="1" type="ORF">X797_008218</name>
</gene>
<evidence type="ECO:0000313" key="2">
    <source>
        <dbReference type="Proteomes" id="UP000030151"/>
    </source>
</evidence>
<proteinExistence type="predicted"/>
<sequence length="208" mass="23513">MRYNDVSNQSSRFDPDVAKLVTETTGPNATTRHRQIMTSLIRHMTGVDLIDSLGQHFTAKSHEAFRLRDMLGLGSYVCEFDGESRRLSNKSAAWWMKLRIRLSLAAVPTPRPRRSSVLSGLRTRHFEKMAPPSFMIQYQLRVGKMHGKALDLATDTPISVAIVAGCMSVVLRPNLTTYGRRCRRLVPCSSQKSPALTMHRWRANSSLR</sequence>
<evidence type="ECO:0000313" key="1">
    <source>
        <dbReference type="EMBL" id="EXU98744.1"/>
    </source>
</evidence>
<dbReference type="AlphaFoldDB" id="A0A0A1US89"/>
<dbReference type="GO" id="GO:0005506">
    <property type="term" value="F:iron ion binding"/>
    <property type="evidence" value="ECO:0007669"/>
    <property type="project" value="InterPro"/>
</dbReference>
<dbReference type="EMBL" id="JELW01000024">
    <property type="protein sequence ID" value="EXU98744.1"/>
    <property type="molecule type" value="Genomic_DNA"/>
</dbReference>
<keyword evidence="1" id="KW-0223">Dioxygenase</keyword>
<dbReference type="Gene3D" id="2.60.130.10">
    <property type="entry name" value="Aromatic compound dioxygenase"/>
    <property type="match status" value="1"/>
</dbReference>
<dbReference type="GO" id="GO:0016702">
    <property type="term" value="F:oxidoreductase activity, acting on single donors with incorporation of molecular oxygen, incorporation of two atoms of oxygen"/>
    <property type="evidence" value="ECO:0007669"/>
    <property type="project" value="InterPro"/>
</dbReference>
<dbReference type="InterPro" id="IPR015889">
    <property type="entry name" value="Intradiol_dOase_core"/>
</dbReference>
<protein>
    <submittedName>
        <fullName evidence="1">Dioxygenase-like protein</fullName>
    </submittedName>
</protein>
<accession>A0A0A1US89</accession>
<name>A0A0A1US89_9HYPO</name>
<organism evidence="1 2">
    <name type="scientific">Metarhizium robertsii</name>
    <dbReference type="NCBI Taxonomy" id="568076"/>
    <lineage>
        <taxon>Eukaryota</taxon>
        <taxon>Fungi</taxon>
        <taxon>Dikarya</taxon>
        <taxon>Ascomycota</taxon>
        <taxon>Pezizomycotina</taxon>
        <taxon>Sordariomycetes</taxon>
        <taxon>Hypocreomycetidae</taxon>
        <taxon>Hypocreales</taxon>
        <taxon>Clavicipitaceae</taxon>
        <taxon>Metarhizium</taxon>
    </lineage>
</organism>
<keyword evidence="1" id="KW-0560">Oxidoreductase</keyword>
<dbReference type="HOGENOM" id="CLU_1321174_0_0_1"/>
<comment type="caution">
    <text evidence="1">The sequence shown here is derived from an EMBL/GenBank/DDBJ whole genome shotgun (WGS) entry which is preliminary data.</text>
</comment>
<dbReference type="Proteomes" id="UP000030151">
    <property type="component" value="Unassembled WGS sequence"/>
</dbReference>
<reference evidence="1 2" key="1">
    <citation type="submission" date="2014-02" db="EMBL/GenBank/DDBJ databases">
        <title>The genome sequence of the entomopathogenic fungus Metarhizium robertsii ARSEF 2575.</title>
        <authorList>
            <person name="Giuliano Garisto Donzelli B."/>
            <person name="Roe B.A."/>
            <person name="Macmil S.L."/>
            <person name="Krasnoff S.B."/>
            <person name="Gibson D.M."/>
        </authorList>
    </citation>
    <scope>NUCLEOTIDE SEQUENCE [LARGE SCALE GENOMIC DNA]</scope>
    <source>
        <strain evidence="1 2">ARSEF 2575</strain>
    </source>
</reference>